<dbReference type="AlphaFoldDB" id="A0A3P1SQD5"/>
<dbReference type="GO" id="GO:0003824">
    <property type="term" value="F:catalytic activity"/>
    <property type="evidence" value="ECO:0007669"/>
    <property type="project" value="InterPro"/>
</dbReference>
<protein>
    <submittedName>
        <fullName evidence="2">Nucleoside deaminase</fullName>
    </submittedName>
</protein>
<gene>
    <name evidence="2" type="ORF">EHS89_11195</name>
</gene>
<keyword evidence="3" id="KW-1185">Reference proteome</keyword>
<name>A0A3P1SQD5_9GAMM</name>
<dbReference type="PANTHER" id="PTHR11079:SF162">
    <property type="entry name" value="RIBOFLAVIN BIOSYNTHESIS PROTEIN PYRD, CHLOROPLASTIC"/>
    <property type="match status" value="1"/>
</dbReference>
<dbReference type="InterPro" id="IPR016193">
    <property type="entry name" value="Cytidine_deaminase-like"/>
</dbReference>
<comment type="caution">
    <text evidence="2">The sequence shown here is derived from an EMBL/GenBank/DDBJ whole genome shotgun (WGS) entry which is preliminary data.</text>
</comment>
<dbReference type="CDD" id="cd01285">
    <property type="entry name" value="nucleoside_deaminase"/>
    <property type="match status" value="1"/>
</dbReference>
<reference evidence="2 3" key="1">
    <citation type="submission" date="2018-11" db="EMBL/GenBank/DDBJ databases">
        <title>The draft genome sequence of Amphritea balenae JAMM 1525T.</title>
        <authorList>
            <person name="Fang Z."/>
            <person name="Zhang Y."/>
            <person name="Han X."/>
        </authorList>
    </citation>
    <scope>NUCLEOTIDE SEQUENCE [LARGE SCALE GENOMIC DNA]</scope>
    <source>
        <strain evidence="2 3">JAMM 1525</strain>
    </source>
</reference>
<evidence type="ECO:0000259" key="1">
    <source>
        <dbReference type="PROSITE" id="PS51747"/>
    </source>
</evidence>
<sequence>MGTYVRPDNVRGDGAIVQPDVETERSFIARAFEMRRLAIEQGDQPYGAIVVLNGQIVGESGSRVLLDHDPTGHAEMAAIRDAGRRLKREHLSGAVLYSSSRPCPMCEAAAAWSGISHMVYGRNAERAGRPLLCR</sequence>
<evidence type="ECO:0000313" key="3">
    <source>
        <dbReference type="Proteomes" id="UP000267535"/>
    </source>
</evidence>
<dbReference type="Proteomes" id="UP000267535">
    <property type="component" value="Unassembled WGS sequence"/>
</dbReference>
<dbReference type="Pfam" id="PF00383">
    <property type="entry name" value="dCMP_cyt_deam_1"/>
    <property type="match status" value="1"/>
</dbReference>
<proteinExistence type="predicted"/>
<dbReference type="PANTHER" id="PTHR11079">
    <property type="entry name" value="CYTOSINE DEAMINASE FAMILY MEMBER"/>
    <property type="match status" value="1"/>
</dbReference>
<evidence type="ECO:0000313" key="2">
    <source>
        <dbReference type="EMBL" id="RRC99398.1"/>
    </source>
</evidence>
<dbReference type="InterPro" id="IPR002125">
    <property type="entry name" value="CMP_dCMP_dom"/>
</dbReference>
<accession>A0A3P1SQD5</accession>
<feature type="domain" description="CMP/dCMP-type deaminase" evidence="1">
    <location>
        <begin position="22"/>
        <end position="131"/>
    </location>
</feature>
<dbReference type="RefSeq" id="WP_124926236.1">
    <property type="nucleotide sequence ID" value="NZ_BMOH01000004.1"/>
</dbReference>
<dbReference type="Gene3D" id="3.40.140.10">
    <property type="entry name" value="Cytidine Deaminase, domain 2"/>
    <property type="match status" value="1"/>
</dbReference>
<dbReference type="PROSITE" id="PS51747">
    <property type="entry name" value="CYT_DCMP_DEAMINASES_2"/>
    <property type="match status" value="1"/>
</dbReference>
<organism evidence="2 3">
    <name type="scientific">Amphritea balenae</name>
    <dbReference type="NCBI Taxonomy" id="452629"/>
    <lineage>
        <taxon>Bacteria</taxon>
        <taxon>Pseudomonadati</taxon>
        <taxon>Pseudomonadota</taxon>
        <taxon>Gammaproteobacteria</taxon>
        <taxon>Oceanospirillales</taxon>
        <taxon>Oceanospirillaceae</taxon>
        <taxon>Amphritea</taxon>
    </lineage>
</organism>
<dbReference type="SUPFAM" id="SSF53927">
    <property type="entry name" value="Cytidine deaminase-like"/>
    <property type="match status" value="1"/>
</dbReference>
<dbReference type="EMBL" id="RQXV01000005">
    <property type="protein sequence ID" value="RRC99398.1"/>
    <property type="molecule type" value="Genomic_DNA"/>
</dbReference>
<dbReference type="OrthoDB" id="9802676at2"/>